<organism evidence="2 3">
    <name type="scientific">Bodo saltans</name>
    <name type="common">Flagellated protozoan</name>
    <dbReference type="NCBI Taxonomy" id="75058"/>
    <lineage>
        <taxon>Eukaryota</taxon>
        <taxon>Discoba</taxon>
        <taxon>Euglenozoa</taxon>
        <taxon>Kinetoplastea</taxon>
        <taxon>Metakinetoplastina</taxon>
        <taxon>Eubodonida</taxon>
        <taxon>Bodonidae</taxon>
        <taxon>Bodo</taxon>
    </lineage>
</organism>
<protein>
    <recommendedName>
        <fullName evidence="4">J domain-containing protein</fullName>
    </recommendedName>
</protein>
<dbReference type="AlphaFoldDB" id="A0A0S4ITY1"/>
<dbReference type="EMBL" id="CYKH01000420">
    <property type="protein sequence ID" value="CUF84382.1"/>
    <property type="molecule type" value="Genomic_DNA"/>
</dbReference>
<feature type="compositionally biased region" description="Gly residues" evidence="1">
    <location>
        <begin position="214"/>
        <end position="225"/>
    </location>
</feature>
<keyword evidence="3" id="KW-1185">Reference proteome</keyword>
<dbReference type="VEuPathDB" id="TriTrypDB:BSAL_66280"/>
<feature type="region of interest" description="Disordered" evidence="1">
    <location>
        <begin position="209"/>
        <end position="231"/>
    </location>
</feature>
<evidence type="ECO:0008006" key="4">
    <source>
        <dbReference type="Google" id="ProtNLM"/>
    </source>
</evidence>
<feature type="region of interest" description="Disordered" evidence="1">
    <location>
        <begin position="134"/>
        <end position="190"/>
    </location>
</feature>
<reference evidence="3" key="1">
    <citation type="submission" date="2015-09" db="EMBL/GenBank/DDBJ databases">
        <authorList>
            <consortium name="Pathogen Informatics"/>
        </authorList>
    </citation>
    <scope>NUCLEOTIDE SEQUENCE [LARGE SCALE GENOMIC DNA]</scope>
    <source>
        <strain evidence="3">Lake Konstanz</strain>
    </source>
</reference>
<feature type="compositionally biased region" description="Polar residues" evidence="1">
    <location>
        <begin position="161"/>
        <end position="176"/>
    </location>
</feature>
<accession>A0A0S4ITY1</accession>
<dbReference type="OrthoDB" id="342454at2759"/>
<gene>
    <name evidence="2" type="ORF">BSAL_66280</name>
</gene>
<evidence type="ECO:0000256" key="1">
    <source>
        <dbReference type="SAM" id="MobiDB-lite"/>
    </source>
</evidence>
<evidence type="ECO:0000313" key="3">
    <source>
        <dbReference type="Proteomes" id="UP000051952"/>
    </source>
</evidence>
<proteinExistence type="predicted"/>
<name>A0A0S4ITY1_BODSA</name>
<evidence type="ECO:0000313" key="2">
    <source>
        <dbReference type="EMBL" id="CUF84382.1"/>
    </source>
</evidence>
<dbReference type="Proteomes" id="UP000051952">
    <property type="component" value="Unassembled WGS sequence"/>
</dbReference>
<sequence length="440" mass="47193">MESIARSYLVKGDVMAAAKLLTSLELSQPRVAALAKRCRVLADPSTVPIPHRYTDMADAILDTGLPLEAYFGTMETEEDTLQKFNKLLLLVHPDKNPCKRASEAFVRLRALKEKALQHVSEKKTAQEQHAVETAQYEKLRSTPPPLQSSLSSSSRRRDVPTVQTRKPPTKRSNSSGHPPANTLGASFSMRPEAVNLPEIVKEERKDSFFSTRSLGGGGGSGGSGGATTSSSIRSRFPSMQEIVLTSLSKTSTAKSRTPTPPPNGVLETMRTELLRRKEISLKLSCTFGGDITGNYVGVATSTTGSSLDDDLHFTGGGGGSVSLPPTDDSVPLTTEPNDGDEGSSGDEETLFCTVRSTLSLADTTASQSSLRGTRVISTHESSFQINPTTSKDTEEVVTEKVVAQGISTQFTSNALASLQAAWSGYRRRKAELDLPSNGNQ</sequence>
<feature type="compositionally biased region" description="Acidic residues" evidence="1">
    <location>
        <begin position="337"/>
        <end position="347"/>
    </location>
</feature>
<feature type="region of interest" description="Disordered" evidence="1">
    <location>
        <begin position="309"/>
        <end position="347"/>
    </location>
</feature>